<dbReference type="CDD" id="cd00170">
    <property type="entry name" value="SEC14"/>
    <property type="match status" value="1"/>
</dbReference>
<feature type="compositionally biased region" description="Low complexity" evidence="5">
    <location>
        <begin position="33"/>
        <end position="49"/>
    </location>
</feature>
<sequence length="730" mass="82284">MTTAAPPRKRLGSDDIMTNISNAVDGFRRRINPGSAQDPPSSPQSAPTTPVATEASECSVCLCSLGLLKFKYVCKNCDKTVCGAHSKHQIPLPAQGLWKEVRVCDVCYENRLKRRAGAIEVAKDAPDDSSLVGILFSGLVDEQDDTLDEMLYLGSLRMGSRSLASRNFNPNIAIWIERMVMLTPAELLSFKPQKDKDKEDFLLGIGEVRTSIHMTDILHIDVDENYPRILTIVRSDGRIFRLRAKDADTCAEITKKLQEAMQMFQAALHKLQRGLRPEDNSVTCVTIQDSPRLDERVVRRNESDGSFALQLYPSSIVRVYATSPYVIGVAVYTTTDLLKQRQRCENTHTLSDDHELVVHVDCERVPTEIWTTYREILVTIIAGATVYAWADHPWLTPYLFAVSLGLTAVAALVMSSHCRVMLSTWQMWVPQQFKLKSIKVDCIKTAASKALLGKDVQVDPRFIDACKGNMEEAKRKYSKFLAWREENAIDTILLRPHPNFKVIKESFTQVTHKYDKQGHMIAIELLGNLKKGMQHFLSHGISEEDVVVHYAFYNEFMWRVLDSRPHPDGLIFKIIDMQALSMGDCASDVVNFAKKCSAVGEQYYPERLYKIFIVNPPSWFNMAWKAVSPMINQKTRDKIHVVRGQKEIQKALLEYIDAENLPEIYGGMCTCSGGGCLTDSPDELLLRDYVDKLNSNVDCTEELKRLETRTESSSAPVAKPATTTPTTKRK</sequence>
<feature type="region of interest" description="Disordered" evidence="5">
    <location>
        <begin position="29"/>
        <end position="49"/>
    </location>
</feature>
<dbReference type="CDD" id="cd15744">
    <property type="entry name" value="FYVE_RUFY3"/>
    <property type="match status" value="1"/>
</dbReference>
<dbReference type="InterPro" id="IPR036273">
    <property type="entry name" value="CRAL/TRIO_N_dom_sf"/>
</dbReference>
<dbReference type="InterPro" id="IPR000306">
    <property type="entry name" value="Znf_FYVE"/>
</dbReference>
<keyword evidence="1" id="KW-0479">Metal-binding</keyword>
<dbReference type="SUPFAM" id="SSF52087">
    <property type="entry name" value="CRAL/TRIO domain"/>
    <property type="match status" value="1"/>
</dbReference>
<dbReference type="GO" id="GO:0008270">
    <property type="term" value="F:zinc ion binding"/>
    <property type="evidence" value="ECO:0007669"/>
    <property type="project" value="UniProtKB-KW"/>
</dbReference>
<evidence type="ECO:0000256" key="1">
    <source>
        <dbReference type="ARBA" id="ARBA00022723"/>
    </source>
</evidence>
<name>A0A6G0WVK3_9STRA</name>
<feature type="region of interest" description="Disordered" evidence="5">
    <location>
        <begin position="706"/>
        <end position="730"/>
    </location>
</feature>
<dbReference type="SMART" id="SM00516">
    <property type="entry name" value="SEC14"/>
    <property type="match status" value="1"/>
</dbReference>
<evidence type="ECO:0008006" key="10">
    <source>
        <dbReference type="Google" id="ProtNLM"/>
    </source>
</evidence>
<dbReference type="Pfam" id="PF01363">
    <property type="entry name" value="FYVE"/>
    <property type="match status" value="1"/>
</dbReference>
<dbReference type="SMART" id="SM00064">
    <property type="entry name" value="FYVE"/>
    <property type="match status" value="1"/>
</dbReference>
<evidence type="ECO:0000313" key="8">
    <source>
        <dbReference type="EMBL" id="KAF0731514.1"/>
    </source>
</evidence>
<evidence type="ECO:0000256" key="4">
    <source>
        <dbReference type="PROSITE-ProRule" id="PRU00091"/>
    </source>
</evidence>
<dbReference type="SUPFAM" id="SSF57903">
    <property type="entry name" value="FYVE/PHD zinc finger"/>
    <property type="match status" value="1"/>
</dbReference>
<feature type="domain" description="FYVE-type" evidence="6">
    <location>
        <begin position="52"/>
        <end position="112"/>
    </location>
</feature>
<protein>
    <recommendedName>
        <fullName evidence="10">CRAL-TRIO domain-containing protein</fullName>
    </recommendedName>
</protein>
<dbReference type="Proteomes" id="UP000481153">
    <property type="component" value="Unassembled WGS sequence"/>
</dbReference>
<keyword evidence="2 4" id="KW-0863">Zinc-finger</keyword>
<feature type="domain" description="CRAL-TRIO" evidence="7">
    <location>
        <begin position="499"/>
        <end position="673"/>
    </location>
</feature>
<organism evidence="8 9">
    <name type="scientific">Aphanomyces euteiches</name>
    <dbReference type="NCBI Taxonomy" id="100861"/>
    <lineage>
        <taxon>Eukaryota</taxon>
        <taxon>Sar</taxon>
        <taxon>Stramenopiles</taxon>
        <taxon>Oomycota</taxon>
        <taxon>Saprolegniomycetes</taxon>
        <taxon>Saprolegniales</taxon>
        <taxon>Verrucalvaceae</taxon>
        <taxon>Aphanomyces</taxon>
    </lineage>
</organism>
<dbReference type="Pfam" id="PF00650">
    <property type="entry name" value="CRAL_TRIO"/>
    <property type="match status" value="1"/>
</dbReference>
<evidence type="ECO:0000256" key="5">
    <source>
        <dbReference type="SAM" id="MobiDB-lite"/>
    </source>
</evidence>
<dbReference type="SUPFAM" id="SSF46938">
    <property type="entry name" value="CRAL/TRIO N-terminal domain"/>
    <property type="match status" value="1"/>
</dbReference>
<keyword evidence="9" id="KW-1185">Reference proteome</keyword>
<dbReference type="PROSITE" id="PS50178">
    <property type="entry name" value="ZF_FYVE"/>
    <property type="match status" value="1"/>
</dbReference>
<evidence type="ECO:0000256" key="2">
    <source>
        <dbReference type="ARBA" id="ARBA00022771"/>
    </source>
</evidence>
<comment type="caution">
    <text evidence="8">The sequence shown here is derived from an EMBL/GenBank/DDBJ whole genome shotgun (WGS) entry which is preliminary data.</text>
</comment>
<dbReference type="AlphaFoldDB" id="A0A6G0WVK3"/>
<dbReference type="SUPFAM" id="SSF50729">
    <property type="entry name" value="PH domain-like"/>
    <property type="match status" value="1"/>
</dbReference>
<dbReference type="PROSITE" id="PS50191">
    <property type="entry name" value="CRAL_TRIO"/>
    <property type="match status" value="1"/>
</dbReference>
<dbReference type="InterPro" id="IPR017455">
    <property type="entry name" value="Znf_FYVE-rel"/>
</dbReference>
<dbReference type="PANTHER" id="PTHR45657">
    <property type="entry name" value="CRAL-TRIO DOMAIN-CONTAINING PROTEIN YKL091C-RELATED"/>
    <property type="match status" value="1"/>
</dbReference>
<dbReference type="InterPro" id="IPR051026">
    <property type="entry name" value="PI/PC_transfer"/>
</dbReference>
<dbReference type="InterPro" id="IPR036865">
    <property type="entry name" value="CRAL-TRIO_dom_sf"/>
</dbReference>
<dbReference type="InterPro" id="IPR013083">
    <property type="entry name" value="Znf_RING/FYVE/PHD"/>
</dbReference>
<dbReference type="VEuPathDB" id="FungiDB:AeMF1_007386"/>
<accession>A0A6G0WVK3</accession>
<feature type="compositionally biased region" description="Low complexity" evidence="5">
    <location>
        <begin position="711"/>
        <end position="730"/>
    </location>
</feature>
<dbReference type="InterPro" id="IPR001251">
    <property type="entry name" value="CRAL-TRIO_dom"/>
</dbReference>
<keyword evidence="3" id="KW-0862">Zinc</keyword>
<gene>
    <name evidence="8" type="ORF">Ae201684_011140</name>
</gene>
<dbReference type="Gene3D" id="3.40.525.10">
    <property type="entry name" value="CRAL-TRIO lipid binding domain"/>
    <property type="match status" value="1"/>
</dbReference>
<dbReference type="Gene3D" id="3.30.40.10">
    <property type="entry name" value="Zinc/RING finger domain, C3HC4 (zinc finger)"/>
    <property type="match status" value="1"/>
</dbReference>
<reference evidence="8 9" key="1">
    <citation type="submission" date="2019-07" db="EMBL/GenBank/DDBJ databases">
        <title>Genomics analysis of Aphanomyces spp. identifies a new class of oomycete effector associated with host adaptation.</title>
        <authorList>
            <person name="Gaulin E."/>
        </authorList>
    </citation>
    <scope>NUCLEOTIDE SEQUENCE [LARGE SCALE GENOMIC DNA]</scope>
    <source>
        <strain evidence="8 9">ATCC 201684</strain>
    </source>
</reference>
<proteinExistence type="predicted"/>
<evidence type="ECO:0000256" key="3">
    <source>
        <dbReference type="ARBA" id="ARBA00022833"/>
    </source>
</evidence>
<dbReference type="EMBL" id="VJMJ01000141">
    <property type="protein sequence ID" value="KAF0731514.1"/>
    <property type="molecule type" value="Genomic_DNA"/>
</dbReference>
<dbReference type="PANTHER" id="PTHR45657:SF1">
    <property type="entry name" value="CRAL-TRIO DOMAIN-CONTAINING PROTEIN YKL091C-RELATED"/>
    <property type="match status" value="1"/>
</dbReference>
<evidence type="ECO:0000313" key="9">
    <source>
        <dbReference type="Proteomes" id="UP000481153"/>
    </source>
</evidence>
<evidence type="ECO:0000259" key="7">
    <source>
        <dbReference type="PROSITE" id="PS50191"/>
    </source>
</evidence>
<dbReference type="InterPro" id="IPR011011">
    <property type="entry name" value="Znf_FYVE_PHD"/>
</dbReference>
<evidence type="ECO:0000259" key="6">
    <source>
        <dbReference type="PROSITE" id="PS50178"/>
    </source>
</evidence>